<name>A0AAE0PJ22_SORBR</name>
<feature type="compositionally biased region" description="Acidic residues" evidence="1">
    <location>
        <begin position="47"/>
        <end position="61"/>
    </location>
</feature>
<feature type="region of interest" description="Disordered" evidence="1">
    <location>
        <begin position="44"/>
        <end position="185"/>
    </location>
</feature>
<dbReference type="EMBL" id="JAUTDP010000003">
    <property type="protein sequence ID" value="KAK3400737.1"/>
    <property type="molecule type" value="Genomic_DNA"/>
</dbReference>
<dbReference type="Pfam" id="PF20237">
    <property type="entry name" value="DUF6594"/>
    <property type="match status" value="1"/>
</dbReference>
<dbReference type="InterPro" id="IPR046529">
    <property type="entry name" value="DUF6594"/>
</dbReference>
<keyword evidence="2" id="KW-0812">Transmembrane</keyword>
<reference evidence="4" key="1">
    <citation type="journal article" date="2023" name="Mol. Phylogenet. Evol.">
        <title>Genome-scale phylogeny and comparative genomics of the fungal order Sordariales.</title>
        <authorList>
            <person name="Hensen N."/>
            <person name="Bonometti L."/>
            <person name="Westerberg I."/>
            <person name="Brannstrom I.O."/>
            <person name="Guillou S."/>
            <person name="Cros-Aarteil S."/>
            <person name="Calhoun S."/>
            <person name="Haridas S."/>
            <person name="Kuo A."/>
            <person name="Mondo S."/>
            <person name="Pangilinan J."/>
            <person name="Riley R."/>
            <person name="LaButti K."/>
            <person name="Andreopoulos B."/>
            <person name="Lipzen A."/>
            <person name="Chen C."/>
            <person name="Yan M."/>
            <person name="Daum C."/>
            <person name="Ng V."/>
            <person name="Clum A."/>
            <person name="Steindorff A."/>
            <person name="Ohm R.A."/>
            <person name="Martin F."/>
            <person name="Silar P."/>
            <person name="Natvig D.O."/>
            <person name="Lalanne C."/>
            <person name="Gautier V."/>
            <person name="Ament-Velasquez S.L."/>
            <person name="Kruys A."/>
            <person name="Hutchinson M.I."/>
            <person name="Powell A.J."/>
            <person name="Barry K."/>
            <person name="Miller A.N."/>
            <person name="Grigoriev I.V."/>
            <person name="Debuchy R."/>
            <person name="Gladieux P."/>
            <person name="Hiltunen Thoren M."/>
            <person name="Johannesson H."/>
        </authorList>
    </citation>
    <scope>NUCLEOTIDE SEQUENCE</scope>
    <source>
        <strain evidence="4">FGSC 1904</strain>
    </source>
</reference>
<feature type="domain" description="DUF6594" evidence="3">
    <location>
        <begin position="388"/>
        <end position="519"/>
    </location>
</feature>
<evidence type="ECO:0000313" key="4">
    <source>
        <dbReference type="EMBL" id="KAK3400737.1"/>
    </source>
</evidence>
<dbReference type="AlphaFoldDB" id="A0AAE0PJ22"/>
<comment type="caution">
    <text evidence="4">The sequence shown here is derived from an EMBL/GenBank/DDBJ whole genome shotgun (WGS) entry which is preliminary data.</text>
</comment>
<keyword evidence="2" id="KW-0472">Membrane</keyword>
<dbReference type="Proteomes" id="UP001281003">
    <property type="component" value="Unassembled WGS sequence"/>
</dbReference>
<accession>A0AAE0PJ22</accession>
<feature type="transmembrane region" description="Helical" evidence="2">
    <location>
        <begin position="452"/>
        <end position="472"/>
    </location>
</feature>
<reference evidence="4" key="2">
    <citation type="submission" date="2023-07" db="EMBL/GenBank/DDBJ databases">
        <authorList>
            <consortium name="Lawrence Berkeley National Laboratory"/>
            <person name="Haridas S."/>
            <person name="Hensen N."/>
            <person name="Bonometti L."/>
            <person name="Westerberg I."/>
            <person name="Brannstrom I.O."/>
            <person name="Guillou S."/>
            <person name="Cros-Aarteil S."/>
            <person name="Calhoun S."/>
            <person name="Kuo A."/>
            <person name="Mondo S."/>
            <person name="Pangilinan J."/>
            <person name="Riley R."/>
            <person name="LaButti K."/>
            <person name="Andreopoulos B."/>
            <person name="Lipzen A."/>
            <person name="Chen C."/>
            <person name="Yanf M."/>
            <person name="Daum C."/>
            <person name="Ng V."/>
            <person name="Clum A."/>
            <person name="Steindorff A."/>
            <person name="Ohm R."/>
            <person name="Martin F."/>
            <person name="Silar P."/>
            <person name="Natvig D."/>
            <person name="Lalanne C."/>
            <person name="Gautier V."/>
            <person name="Ament-velasquez S.L."/>
            <person name="Kruys A."/>
            <person name="Hutchinson M.I."/>
            <person name="Powell A.J."/>
            <person name="Barry K."/>
            <person name="Miller A.N."/>
            <person name="Grigoriev I.V."/>
            <person name="Debuchy R."/>
            <person name="Gladieux P."/>
            <person name="Thoren M.H."/>
            <person name="Johannesson H."/>
        </authorList>
    </citation>
    <scope>NUCLEOTIDE SEQUENCE</scope>
    <source>
        <strain evidence="4">FGSC 1904</strain>
    </source>
</reference>
<evidence type="ECO:0000256" key="1">
    <source>
        <dbReference type="SAM" id="MobiDB-lite"/>
    </source>
</evidence>
<proteinExistence type="predicted"/>
<feature type="compositionally biased region" description="Basic and acidic residues" evidence="1">
    <location>
        <begin position="62"/>
        <end position="71"/>
    </location>
</feature>
<keyword evidence="2" id="KW-1133">Transmembrane helix</keyword>
<feature type="transmembrane region" description="Helical" evidence="2">
    <location>
        <begin position="479"/>
        <end position="501"/>
    </location>
</feature>
<organism evidence="4 5">
    <name type="scientific">Sordaria brevicollis</name>
    <dbReference type="NCBI Taxonomy" id="83679"/>
    <lineage>
        <taxon>Eukaryota</taxon>
        <taxon>Fungi</taxon>
        <taxon>Dikarya</taxon>
        <taxon>Ascomycota</taxon>
        <taxon>Pezizomycotina</taxon>
        <taxon>Sordariomycetes</taxon>
        <taxon>Sordariomycetidae</taxon>
        <taxon>Sordariales</taxon>
        <taxon>Sordariaceae</taxon>
        <taxon>Sordaria</taxon>
    </lineage>
</organism>
<gene>
    <name evidence="4" type="ORF">B0T20DRAFT_405159</name>
</gene>
<sequence length="530" mass="58141">MPGKSILDSGGYQAAGVSVPAYGRGPKIAGYQYVPQSTATMISENHEEGDNDSFLETIEEDVPVRVRDRPNIPDPTSFTPIGDGDSQHGGSGSRYSPARKAVPGDSTIMNPPPPLRNGTSMPTAESVIQFEEDVPVRKRPTGSSVYGAPRHDVEDPPVEDGPSTDEGTSKNKETSTSNENPYGNLLYNFQPYSPPGYRTIPLHGVEKWTDADDVRIWKDIRAKVYQGNLVELISPQRPGPLGYVDKVTESMTNQQNNNLTDADFGYRIHFADLQRIQIQYLHSKLVNLAVSAHFNADAWKPGGKAEEIGKTMKEYIQAVRDHEYMGKYTKTSNDPFIATSQRLYDKRFLEAAMTAAGDKMPQDFLPPLPPPPPPPLPPMPLRPNYELPQHEQDLIKHAEMPTKPPPPIPTLVERLQKHAAPTGPWEVDNPSASSKPASALVSTRTKAWKRAYWTRIGAAVIGGAFLIAPMWILALQRNLYVHLGVATGCIGAFGVSMSLYLETVDNVFAATLAYAAVIMVFVGIVIEESV</sequence>
<evidence type="ECO:0000259" key="3">
    <source>
        <dbReference type="Pfam" id="PF20237"/>
    </source>
</evidence>
<evidence type="ECO:0000256" key="2">
    <source>
        <dbReference type="SAM" id="Phobius"/>
    </source>
</evidence>
<keyword evidence="5" id="KW-1185">Reference proteome</keyword>
<feature type="region of interest" description="Disordered" evidence="1">
    <location>
        <begin position="1"/>
        <end position="28"/>
    </location>
</feature>
<evidence type="ECO:0000313" key="5">
    <source>
        <dbReference type="Proteomes" id="UP001281003"/>
    </source>
</evidence>
<feature type="transmembrane region" description="Helical" evidence="2">
    <location>
        <begin position="507"/>
        <end position="526"/>
    </location>
</feature>
<protein>
    <recommendedName>
        <fullName evidence="3">DUF6594 domain-containing protein</fullName>
    </recommendedName>
</protein>